<name>A0AAD7UMZ1_9STRA</name>
<reference evidence="3" key="1">
    <citation type="submission" date="2023-01" db="EMBL/GenBank/DDBJ databases">
        <title>Metagenome sequencing of chrysophaentin producing Chrysophaeum taylorii.</title>
        <authorList>
            <person name="Davison J."/>
            <person name="Bewley C."/>
        </authorList>
    </citation>
    <scope>NUCLEOTIDE SEQUENCE</scope>
    <source>
        <strain evidence="3">NIES-1699</strain>
    </source>
</reference>
<organism evidence="3 4">
    <name type="scientific">Chrysophaeum taylorii</name>
    <dbReference type="NCBI Taxonomy" id="2483200"/>
    <lineage>
        <taxon>Eukaryota</taxon>
        <taxon>Sar</taxon>
        <taxon>Stramenopiles</taxon>
        <taxon>Ochrophyta</taxon>
        <taxon>Pelagophyceae</taxon>
        <taxon>Pelagomonadales</taxon>
        <taxon>Pelagomonadaceae</taxon>
        <taxon>Chrysophaeum</taxon>
    </lineage>
</organism>
<dbReference type="EMBL" id="JAQMWT010000072">
    <property type="protein sequence ID" value="KAJ8611501.1"/>
    <property type="molecule type" value="Genomic_DNA"/>
</dbReference>
<feature type="region of interest" description="Disordered" evidence="1">
    <location>
        <begin position="125"/>
        <end position="185"/>
    </location>
</feature>
<evidence type="ECO:0000259" key="2">
    <source>
        <dbReference type="PROSITE" id="PS50076"/>
    </source>
</evidence>
<dbReference type="Gene3D" id="1.10.287.110">
    <property type="entry name" value="DnaJ domain"/>
    <property type="match status" value="1"/>
</dbReference>
<dbReference type="PANTHER" id="PTHR43948:SF10">
    <property type="entry name" value="MRJ, ISOFORM E"/>
    <property type="match status" value="1"/>
</dbReference>
<dbReference type="AlphaFoldDB" id="A0AAD7UMZ1"/>
<evidence type="ECO:0000313" key="4">
    <source>
        <dbReference type="Proteomes" id="UP001230188"/>
    </source>
</evidence>
<dbReference type="PROSITE" id="PS00636">
    <property type="entry name" value="DNAJ_1"/>
    <property type="match status" value="1"/>
</dbReference>
<feature type="domain" description="J" evidence="2">
    <location>
        <begin position="2"/>
        <end position="63"/>
    </location>
</feature>
<gene>
    <name evidence="3" type="ORF">CTAYLR_010485</name>
</gene>
<comment type="caution">
    <text evidence="3">The sequence shown here is derived from an EMBL/GenBank/DDBJ whole genome shotgun (WGS) entry which is preliminary data.</text>
</comment>
<evidence type="ECO:0000256" key="1">
    <source>
        <dbReference type="SAM" id="MobiDB-lite"/>
    </source>
</evidence>
<dbReference type="GO" id="GO:0051082">
    <property type="term" value="F:unfolded protein binding"/>
    <property type="evidence" value="ECO:0007669"/>
    <property type="project" value="TreeGrafter"/>
</dbReference>
<dbReference type="PANTHER" id="PTHR43948">
    <property type="entry name" value="DNAJ HOMOLOG SUBFAMILY B"/>
    <property type="match status" value="1"/>
</dbReference>
<keyword evidence="4" id="KW-1185">Reference proteome</keyword>
<dbReference type="PRINTS" id="PR00625">
    <property type="entry name" value="JDOMAIN"/>
</dbReference>
<feature type="compositionally biased region" description="Basic and acidic residues" evidence="1">
    <location>
        <begin position="141"/>
        <end position="155"/>
    </location>
</feature>
<dbReference type="InterPro" id="IPR036869">
    <property type="entry name" value="J_dom_sf"/>
</dbReference>
<dbReference type="GO" id="GO:0005737">
    <property type="term" value="C:cytoplasm"/>
    <property type="evidence" value="ECO:0007669"/>
    <property type="project" value="TreeGrafter"/>
</dbReference>
<dbReference type="InterPro" id="IPR018253">
    <property type="entry name" value="DnaJ_domain_CS"/>
</dbReference>
<accession>A0AAD7UMZ1</accession>
<sequence length="198" mass="22207">MDHYEVLGVSAGCSDAEIKKAYRRLALKEHPDKGGDPERFKRISEAYAVLSDPQQRQAYDRGADAHFDVDEFDIFSRFFGGRDPFAVFDDPFFGGRRAGLGGSPFGAAFGRDPFGDPFGGGSAFSMSSSFGGPGMMSTSTSDHRHQERETRHQNYEDGPPSRRTRRDETHEDTGDDTRFLDGRQDRFLESPSFRRIAF</sequence>
<dbReference type="PROSITE" id="PS50076">
    <property type="entry name" value="DNAJ_2"/>
    <property type="match status" value="1"/>
</dbReference>
<dbReference type="Proteomes" id="UP001230188">
    <property type="component" value="Unassembled WGS sequence"/>
</dbReference>
<dbReference type="SUPFAM" id="SSF46565">
    <property type="entry name" value="Chaperone J-domain"/>
    <property type="match status" value="1"/>
</dbReference>
<proteinExistence type="predicted"/>
<dbReference type="GO" id="GO:0051087">
    <property type="term" value="F:protein-folding chaperone binding"/>
    <property type="evidence" value="ECO:0007669"/>
    <property type="project" value="TreeGrafter"/>
</dbReference>
<feature type="compositionally biased region" description="Low complexity" evidence="1">
    <location>
        <begin position="125"/>
        <end position="140"/>
    </location>
</feature>
<dbReference type="CDD" id="cd06257">
    <property type="entry name" value="DnaJ"/>
    <property type="match status" value="1"/>
</dbReference>
<dbReference type="SMART" id="SM00271">
    <property type="entry name" value="DnaJ"/>
    <property type="match status" value="1"/>
</dbReference>
<feature type="compositionally biased region" description="Basic and acidic residues" evidence="1">
    <location>
        <begin position="165"/>
        <end position="185"/>
    </location>
</feature>
<dbReference type="InterPro" id="IPR001623">
    <property type="entry name" value="DnaJ_domain"/>
</dbReference>
<dbReference type="Pfam" id="PF00226">
    <property type="entry name" value="DnaJ"/>
    <property type="match status" value="1"/>
</dbReference>
<evidence type="ECO:0000313" key="3">
    <source>
        <dbReference type="EMBL" id="KAJ8611501.1"/>
    </source>
</evidence>
<protein>
    <recommendedName>
        <fullName evidence="2">J domain-containing protein</fullName>
    </recommendedName>
</protein>
<dbReference type="GO" id="GO:0044183">
    <property type="term" value="F:protein folding chaperone"/>
    <property type="evidence" value="ECO:0007669"/>
    <property type="project" value="TreeGrafter"/>
</dbReference>